<dbReference type="SUPFAM" id="SSF55729">
    <property type="entry name" value="Acyl-CoA N-acyltransferases (Nat)"/>
    <property type="match status" value="1"/>
</dbReference>
<keyword evidence="2" id="KW-0012">Acyltransferase</keyword>
<dbReference type="InterPro" id="IPR050832">
    <property type="entry name" value="Bact_Acetyltransf"/>
</dbReference>
<evidence type="ECO:0000259" key="3">
    <source>
        <dbReference type="PROSITE" id="PS51186"/>
    </source>
</evidence>
<dbReference type="PROSITE" id="PS51186">
    <property type="entry name" value="GNAT"/>
    <property type="match status" value="1"/>
</dbReference>
<reference evidence="4 5" key="2">
    <citation type="journal article" date="2010" name="J. Bacteriol.">
        <title>Complete genome sequence of Beijerinckia indica subsp. indica.</title>
        <authorList>
            <person name="Tamas I."/>
            <person name="Dedysh S.N."/>
            <person name="Liesack W."/>
            <person name="Stott M.B."/>
            <person name="Alam M."/>
            <person name="Murrell J.C."/>
            <person name="Dunfield P.F."/>
        </authorList>
    </citation>
    <scope>NUCLEOTIDE SEQUENCE [LARGE SCALE GENOMIC DNA]</scope>
    <source>
        <strain evidence="5">ATCC 9039 / DSM 1715 / NCIMB 8712</strain>
    </source>
</reference>
<name>B2IIN2_BEII9</name>
<dbReference type="OrthoDB" id="9803233at2"/>
<reference evidence="5" key="1">
    <citation type="submission" date="2008-03" db="EMBL/GenBank/DDBJ databases">
        <title>Complete sequence of chromosome of Beijerinckia indica subsp. indica ATCC 9039.</title>
        <authorList>
            <consortium name="US DOE Joint Genome Institute"/>
            <person name="Copeland A."/>
            <person name="Lucas S."/>
            <person name="Lapidus A."/>
            <person name="Glavina del Rio T."/>
            <person name="Dalin E."/>
            <person name="Tice H."/>
            <person name="Bruce D."/>
            <person name="Goodwin L."/>
            <person name="Pitluck S."/>
            <person name="LaButti K."/>
            <person name="Schmutz J."/>
            <person name="Larimer F."/>
            <person name="Land M."/>
            <person name="Hauser L."/>
            <person name="Kyrpides N."/>
            <person name="Mikhailova N."/>
            <person name="Dunfield P.F."/>
            <person name="Dedysh S.N."/>
            <person name="Liesack W."/>
            <person name="Saw J.H."/>
            <person name="Alam M."/>
            <person name="Chen Y."/>
            <person name="Murrell J.C."/>
            <person name="Richardson P."/>
        </authorList>
    </citation>
    <scope>NUCLEOTIDE SEQUENCE [LARGE SCALE GENOMIC DNA]</scope>
    <source>
        <strain evidence="5">ATCC 9039 / DSM 1715 / NCIMB 8712</strain>
    </source>
</reference>
<keyword evidence="5" id="KW-1185">Reference proteome</keyword>
<dbReference type="PANTHER" id="PTHR43877:SF2">
    <property type="entry name" value="AMINOALKYLPHOSPHONATE N-ACETYLTRANSFERASE-RELATED"/>
    <property type="match status" value="1"/>
</dbReference>
<dbReference type="GO" id="GO:0016747">
    <property type="term" value="F:acyltransferase activity, transferring groups other than amino-acyl groups"/>
    <property type="evidence" value="ECO:0007669"/>
    <property type="project" value="InterPro"/>
</dbReference>
<dbReference type="eggNOG" id="COG0456">
    <property type="taxonomic scope" value="Bacteria"/>
</dbReference>
<evidence type="ECO:0000256" key="2">
    <source>
        <dbReference type="ARBA" id="ARBA00023315"/>
    </source>
</evidence>
<dbReference type="RefSeq" id="WP_012384082.1">
    <property type="nucleotide sequence ID" value="NC_010581.1"/>
</dbReference>
<dbReference type="AlphaFoldDB" id="B2IIN2"/>
<organism evidence="4 5">
    <name type="scientific">Beijerinckia indica subsp. indica (strain ATCC 9039 / DSM 1715 / NCIMB 8712)</name>
    <dbReference type="NCBI Taxonomy" id="395963"/>
    <lineage>
        <taxon>Bacteria</taxon>
        <taxon>Pseudomonadati</taxon>
        <taxon>Pseudomonadota</taxon>
        <taxon>Alphaproteobacteria</taxon>
        <taxon>Hyphomicrobiales</taxon>
        <taxon>Beijerinckiaceae</taxon>
        <taxon>Beijerinckia</taxon>
    </lineage>
</organism>
<dbReference type="Proteomes" id="UP000001695">
    <property type="component" value="Chromosome"/>
</dbReference>
<dbReference type="Gene3D" id="3.40.630.30">
    <property type="match status" value="1"/>
</dbReference>
<dbReference type="InterPro" id="IPR000182">
    <property type="entry name" value="GNAT_dom"/>
</dbReference>
<dbReference type="PANTHER" id="PTHR43877">
    <property type="entry name" value="AMINOALKYLPHOSPHONATE N-ACETYLTRANSFERASE-RELATED-RELATED"/>
    <property type="match status" value="1"/>
</dbReference>
<accession>B2IIN2</accession>
<gene>
    <name evidence="4" type="ordered locus">Bind_1082</name>
</gene>
<dbReference type="Pfam" id="PF00583">
    <property type="entry name" value="Acetyltransf_1"/>
    <property type="match status" value="1"/>
</dbReference>
<evidence type="ECO:0000313" key="4">
    <source>
        <dbReference type="EMBL" id="ACB94725.1"/>
    </source>
</evidence>
<sequence length="146" mass="16192">MGVRKARLADLAKLEALECAAFAHDRLSRRSLRAYILSPRVIMLVAIHERVLAGYSLVAFRKNSSVARLYSLAIAPEKSGRGLGGALLAASEKAARRRGAARLRLEVRVDNQPAIALYNKAGYRPFDKIDDYYEDGTSALRFEKDL</sequence>
<dbReference type="CDD" id="cd04301">
    <property type="entry name" value="NAT_SF"/>
    <property type="match status" value="1"/>
</dbReference>
<protein>
    <submittedName>
        <fullName evidence="4">GCN5-related N-acetyltransferase</fullName>
    </submittedName>
</protein>
<proteinExistence type="predicted"/>
<dbReference type="EMBL" id="CP001016">
    <property type="protein sequence ID" value="ACB94725.1"/>
    <property type="molecule type" value="Genomic_DNA"/>
</dbReference>
<dbReference type="KEGG" id="bid:Bind_1082"/>
<feature type="domain" description="N-acetyltransferase" evidence="3">
    <location>
        <begin position="1"/>
        <end position="146"/>
    </location>
</feature>
<keyword evidence="1 4" id="KW-0808">Transferase</keyword>
<evidence type="ECO:0000313" key="5">
    <source>
        <dbReference type="Proteomes" id="UP000001695"/>
    </source>
</evidence>
<dbReference type="InterPro" id="IPR016181">
    <property type="entry name" value="Acyl_CoA_acyltransferase"/>
</dbReference>
<dbReference type="HOGENOM" id="CLU_013985_23_0_5"/>
<evidence type="ECO:0000256" key="1">
    <source>
        <dbReference type="ARBA" id="ARBA00022679"/>
    </source>
</evidence>